<dbReference type="Proteomes" id="UP000828390">
    <property type="component" value="Unassembled WGS sequence"/>
</dbReference>
<sequence>MTECFENHGIDRKKLEEMKYIQLEGVPPPSKNNALSGAKDRLMKGLGVCPERK</sequence>
<proteinExistence type="predicted"/>
<evidence type="ECO:0000313" key="1">
    <source>
        <dbReference type="EMBL" id="KAH3824403.1"/>
    </source>
</evidence>
<comment type="caution">
    <text evidence="2">The sequence shown here is derived from an EMBL/GenBank/DDBJ whole genome shotgun (WGS) entry which is preliminary data.</text>
</comment>
<keyword evidence="3" id="KW-1185">Reference proteome</keyword>
<name>A0A9D4GVV1_DREPO</name>
<reference evidence="2" key="2">
    <citation type="submission" date="2020-11" db="EMBL/GenBank/DDBJ databases">
        <authorList>
            <person name="McCartney M.A."/>
            <person name="Auch B."/>
            <person name="Kono T."/>
            <person name="Mallez S."/>
            <person name="Becker A."/>
            <person name="Gohl D.M."/>
            <person name="Silverstein K.A.T."/>
            <person name="Koren S."/>
            <person name="Bechman K.B."/>
            <person name="Herman A."/>
            <person name="Abrahante J.E."/>
            <person name="Garbe J."/>
        </authorList>
    </citation>
    <scope>NUCLEOTIDE SEQUENCE</scope>
    <source>
        <strain evidence="2">Duluth1</strain>
        <tissue evidence="2">Whole animal</tissue>
    </source>
</reference>
<protein>
    <submittedName>
        <fullName evidence="2">Uncharacterized protein</fullName>
    </submittedName>
</protein>
<evidence type="ECO:0000313" key="3">
    <source>
        <dbReference type="Proteomes" id="UP000828390"/>
    </source>
</evidence>
<gene>
    <name evidence="1" type="ORF">DPMN_126239</name>
    <name evidence="2" type="ORF">DPMN_126305</name>
</gene>
<dbReference type="EMBL" id="JAIWYP010000005">
    <property type="protein sequence ID" value="KAH3824469.1"/>
    <property type="molecule type" value="Genomic_DNA"/>
</dbReference>
<accession>A0A9D4GVV1</accession>
<organism evidence="2 3">
    <name type="scientific">Dreissena polymorpha</name>
    <name type="common">Zebra mussel</name>
    <name type="synonym">Mytilus polymorpha</name>
    <dbReference type="NCBI Taxonomy" id="45954"/>
    <lineage>
        <taxon>Eukaryota</taxon>
        <taxon>Metazoa</taxon>
        <taxon>Spiralia</taxon>
        <taxon>Lophotrochozoa</taxon>
        <taxon>Mollusca</taxon>
        <taxon>Bivalvia</taxon>
        <taxon>Autobranchia</taxon>
        <taxon>Heteroconchia</taxon>
        <taxon>Euheterodonta</taxon>
        <taxon>Imparidentia</taxon>
        <taxon>Neoheterodontei</taxon>
        <taxon>Myida</taxon>
        <taxon>Dreissenoidea</taxon>
        <taxon>Dreissenidae</taxon>
        <taxon>Dreissena</taxon>
    </lineage>
</organism>
<reference evidence="2" key="1">
    <citation type="journal article" date="2019" name="bioRxiv">
        <title>The Genome of the Zebra Mussel, Dreissena polymorpha: A Resource for Invasive Species Research.</title>
        <authorList>
            <person name="McCartney M.A."/>
            <person name="Auch B."/>
            <person name="Kono T."/>
            <person name="Mallez S."/>
            <person name="Zhang Y."/>
            <person name="Obille A."/>
            <person name="Becker A."/>
            <person name="Abrahante J.E."/>
            <person name="Garbe J."/>
            <person name="Badalamenti J.P."/>
            <person name="Herman A."/>
            <person name="Mangelson H."/>
            <person name="Liachko I."/>
            <person name="Sullivan S."/>
            <person name="Sone E.D."/>
            <person name="Koren S."/>
            <person name="Silverstein K.A.T."/>
            <person name="Beckman K.B."/>
            <person name="Gohl D.M."/>
        </authorList>
    </citation>
    <scope>NUCLEOTIDE SEQUENCE</scope>
    <source>
        <strain evidence="2">Duluth1</strain>
        <tissue evidence="2">Whole animal</tissue>
    </source>
</reference>
<evidence type="ECO:0000313" key="2">
    <source>
        <dbReference type="EMBL" id="KAH3824469.1"/>
    </source>
</evidence>
<dbReference type="EMBL" id="JAIWYP010000005">
    <property type="protein sequence ID" value="KAH3824403.1"/>
    <property type="molecule type" value="Genomic_DNA"/>
</dbReference>
<dbReference type="AlphaFoldDB" id="A0A9D4GVV1"/>